<evidence type="ECO:0000256" key="3">
    <source>
        <dbReference type="ARBA" id="ARBA00022454"/>
    </source>
</evidence>
<keyword evidence="5" id="KW-0498">Mitosis</keyword>
<keyword evidence="8" id="KW-0131">Cell cycle</keyword>
<keyword evidence="7" id="KW-0539">Nucleus</keyword>
<evidence type="ECO:0000313" key="11">
    <source>
        <dbReference type="EMBL" id="NXK74162.1"/>
    </source>
</evidence>
<evidence type="ECO:0000256" key="6">
    <source>
        <dbReference type="ARBA" id="ARBA00022838"/>
    </source>
</evidence>
<reference evidence="11 12" key="1">
    <citation type="submission" date="2019-09" db="EMBL/GenBank/DDBJ databases">
        <title>Bird 10,000 Genomes (B10K) Project - Family phase.</title>
        <authorList>
            <person name="Zhang G."/>
        </authorList>
    </citation>
    <scope>NUCLEOTIDE SEQUENCE [LARGE SCALE GENOMIC DNA]</scope>
    <source>
        <strain evidence="11">B10K-DU-001-46</strain>
        <tissue evidence="11">Muscle</tissue>
    </source>
</reference>
<evidence type="ECO:0000256" key="10">
    <source>
        <dbReference type="SAM" id="MobiDB-lite"/>
    </source>
</evidence>
<dbReference type="InterPro" id="IPR007128">
    <property type="entry name" value="PMF1/Nnf1"/>
</dbReference>
<keyword evidence="9" id="KW-0137">Centromere</keyword>
<evidence type="ECO:0000256" key="7">
    <source>
        <dbReference type="ARBA" id="ARBA00023242"/>
    </source>
</evidence>
<keyword evidence="6" id="KW-0995">Kinetochore</keyword>
<evidence type="ECO:0000256" key="5">
    <source>
        <dbReference type="ARBA" id="ARBA00022776"/>
    </source>
</evidence>
<feature type="region of interest" description="Disordered" evidence="10">
    <location>
        <begin position="66"/>
        <end position="93"/>
    </location>
</feature>
<evidence type="ECO:0000256" key="9">
    <source>
        <dbReference type="ARBA" id="ARBA00023328"/>
    </source>
</evidence>
<feature type="non-terminal residue" evidence="11">
    <location>
        <position position="145"/>
    </location>
</feature>
<keyword evidence="4" id="KW-0132">Cell division</keyword>
<dbReference type="GO" id="GO:0000444">
    <property type="term" value="C:MIS12/MIND type complex"/>
    <property type="evidence" value="ECO:0007669"/>
    <property type="project" value="InterPro"/>
</dbReference>
<sequence length="145" mass="15870">DGGGSPGPGRAELFSTVVDAFLEKLLAAGSYQRFASCYRGFSKLQPELTKSIHKQFVSQLQAAVRVSGSGGSGSRVRGGRRPSGLPEEDARSSLVRPLLKHRSFLLRTLGTRQEENRKVAASVLQGRGRIRELQEQIRAHARGWQ</sequence>
<dbReference type="EMBL" id="VXAR01003108">
    <property type="protein sequence ID" value="NXK74162.1"/>
    <property type="molecule type" value="Genomic_DNA"/>
</dbReference>
<proteinExistence type="predicted"/>
<accession>A0A7L0LZX9</accession>
<dbReference type="GO" id="GO:0007059">
    <property type="term" value="P:chromosome segregation"/>
    <property type="evidence" value="ECO:0007669"/>
    <property type="project" value="TreeGrafter"/>
</dbReference>
<dbReference type="PANTHER" id="PTHR15459">
    <property type="entry name" value="POLYAMINE-MODULATED FACTOR 1"/>
    <property type="match status" value="1"/>
</dbReference>
<evidence type="ECO:0000256" key="2">
    <source>
        <dbReference type="ARBA" id="ARBA00004629"/>
    </source>
</evidence>
<dbReference type="GO" id="GO:0051301">
    <property type="term" value="P:cell division"/>
    <property type="evidence" value="ECO:0007669"/>
    <property type="project" value="UniProtKB-KW"/>
</dbReference>
<dbReference type="Proteomes" id="UP000531168">
    <property type="component" value="Unassembled WGS sequence"/>
</dbReference>
<evidence type="ECO:0000313" key="12">
    <source>
        <dbReference type="Proteomes" id="UP000531168"/>
    </source>
</evidence>
<name>A0A7L0LZX9_9PSIT</name>
<dbReference type="PANTHER" id="PTHR15459:SF3">
    <property type="entry name" value="POLYAMINE-MODULATED FACTOR 1"/>
    <property type="match status" value="1"/>
</dbReference>
<evidence type="ECO:0000256" key="4">
    <source>
        <dbReference type="ARBA" id="ARBA00022618"/>
    </source>
</evidence>
<comment type="caution">
    <text evidence="11">The sequence shown here is derived from an EMBL/GenBank/DDBJ whole genome shotgun (WGS) entry which is preliminary data.</text>
</comment>
<gene>
    <name evidence="11" type="primary">Pmf1</name>
    <name evidence="11" type="ORF">AMAGUI_R12673</name>
</gene>
<evidence type="ECO:0000256" key="8">
    <source>
        <dbReference type="ARBA" id="ARBA00023306"/>
    </source>
</evidence>
<dbReference type="GO" id="GO:0005634">
    <property type="term" value="C:nucleus"/>
    <property type="evidence" value="ECO:0007669"/>
    <property type="project" value="UniProtKB-SubCell"/>
</dbReference>
<feature type="non-terminal residue" evidence="11">
    <location>
        <position position="1"/>
    </location>
</feature>
<comment type="subcellular location">
    <subcellularLocation>
        <location evidence="2">Chromosome</location>
        <location evidence="2">Centromere</location>
        <location evidence="2">Kinetochore</location>
    </subcellularLocation>
    <subcellularLocation>
        <location evidence="1">Nucleus</location>
    </subcellularLocation>
</comment>
<dbReference type="AlphaFoldDB" id="A0A7L0LZX9"/>
<protein>
    <submittedName>
        <fullName evidence="11">PMF1 factor</fullName>
    </submittedName>
</protein>
<keyword evidence="3" id="KW-0158">Chromosome</keyword>
<keyword evidence="12" id="KW-1185">Reference proteome</keyword>
<evidence type="ECO:0000256" key="1">
    <source>
        <dbReference type="ARBA" id="ARBA00004123"/>
    </source>
</evidence>
<organism evidence="11 12">
    <name type="scientific">Amazona guildingii</name>
    <dbReference type="NCBI Taxonomy" id="175529"/>
    <lineage>
        <taxon>Eukaryota</taxon>
        <taxon>Metazoa</taxon>
        <taxon>Chordata</taxon>
        <taxon>Craniata</taxon>
        <taxon>Vertebrata</taxon>
        <taxon>Euteleostomi</taxon>
        <taxon>Archelosauria</taxon>
        <taxon>Archosauria</taxon>
        <taxon>Dinosauria</taxon>
        <taxon>Saurischia</taxon>
        <taxon>Theropoda</taxon>
        <taxon>Coelurosauria</taxon>
        <taxon>Aves</taxon>
        <taxon>Neognathae</taxon>
        <taxon>Neoaves</taxon>
        <taxon>Telluraves</taxon>
        <taxon>Australaves</taxon>
        <taxon>Psittaciformes</taxon>
        <taxon>Psittacidae</taxon>
        <taxon>Amazona</taxon>
    </lineage>
</organism>